<keyword evidence="3" id="KW-1185">Reference proteome</keyword>
<reference evidence="2 3" key="1">
    <citation type="submission" date="2021-01" db="EMBL/GenBank/DDBJ databases">
        <title>Carboxyliciviraga sp.nov., isolated from coastal sediments.</title>
        <authorList>
            <person name="Lu D."/>
            <person name="Zhang T."/>
        </authorList>
    </citation>
    <scope>NUCLEOTIDE SEQUENCE [LARGE SCALE GENOMIC DNA]</scope>
    <source>
        <strain evidence="2 3">N1Y132</strain>
    </source>
</reference>
<protein>
    <submittedName>
        <fullName evidence="2">Uncharacterized protein</fullName>
    </submittedName>
</protein>
<keyword evidence="1" id="KW-0472">Membrane</keyword>
<accession>A0ABS1HNN0</accession>
<feature type="transmembrane region" description="Helical" evidence="1">
    <location>
        <begin position="6"/>
        <end position="27"/>
    </location>
</feature>
<dbReference type="EMBL" id="JAENRR010000044">
    <property type="protein sequence ID" value="MBK3518863.1"/>
    <property type="molecule type" value="Genomic_DNA"/>
</dbReference>
<name>A0ABS1HNN0_9BACT</name>
<evidence type="ECO:0000313" key="2">
    <source>
        <dbReference type="EMBL" id="MBK3518863.1"/>
    </source>
</evidence>
<sequence length="285" mass="33437">MTLIDILIGILAVAGVYGVFFLLYVLYAKLSRSFKKKSYHHMVQPEPDKDSNWKPINFSYYRTYIFIKDTDEEYIIRKIKRFLGQDGTDASFEELDNYIDSGLSVDEYIKVNKRDNNDVVDLNTLYEKISEDWDKIFAGENSLQIEVLSILKRESWHILEVKNSTFSDFISLVWWLDDESMKYKQPSAVIAFCQNQRIAMEDFICKIDNDTTNDDFIGSFRNNKNFGIHYPHVHLSKSGNISLSKVREIWFDAELAKIPFDLVNEEKTPFEIFYKRFSLQAHSST</sequence>
<dbReference type="Proteomes" id="UP000605676">
    <property type="component" value="Unassembled WGS sequence"/>
</dbReference>
<organism evidence="2 3">
    <name type="scientific">Carboxylicivirga marina</name>
    <dbReference type="NCBI Taxonomy" id="2800988"/>
    <lineage>
        <taxon>Bacteria</taxon>
        <taxon>Pseudomonadati</taxon>
        <taxon>Bacteroidota</taxon>
        <taxon>Bacteroidia</taxon>
        <taxon>Marinilabiliales</taxon>
        <taxon>Marinilabiliaceae</taxon>
        <taxon>Carboxylicivirga</taxon>
    </lineage>
</organism>
<proteinExistence type="predicted"/>
<gene>
    <name evidence="2" type="ORF">JIV24_16060</name>
</gene>
<evidence type="ECO:0000256" key="1">
    <source>
        <dbReference type="SAM" id="Phobius"/>
    </source>
</evidence>
<dbReference type="RefSeq" id="WP_200466084.1">
    <property type="nucleotide sequence ID" value="NZ_JAENRR010000044.1"/>
</dbReference>
<keyword evidence="1" id="KW-1133">Transmembrane helix</keyword>
<comment type="caution">
    <text evidence="2">The sequence shown here is derived from an EMBL/GenBank/DDBJ whole genome shotgun (WGS) entry which is preliminary data.</text>
</comment>
<keyword evidence="1" id="KW-0812">Transmembrane</keyword>
<evidence type="ECO:0000313" key="3">
    <source>
        <dbReference type="Proteomes" id="UP000605676"/>
    </source>
</evidence>